<comment type="similarity">
    <text evidence="2">Belongs to the N-acylglucosamine 2-epimerase family.</text>
</comment>
<dbReference type="AlphaFoldDB" id="A0AA95JGY7"/>
<comment type="function">
    <text evidence="4">Catalyzes the reversible epimerization of cellobiose to 4-O-beta-D-glucopyranosyl-D-mannose (Glc-Man).</text>
</comment>
<dbReference type="GO" id="GO:0005975">
    <property type="term" value="P:carbohydrate metabolic process"/>
    <property type="evidence" value="ECO:0007669"/>
    <property type="project" value="InterPro"/>
</dbReference>
<dbReference type="GO" id="GO:0047736">
    <property type="term" value="F:cellobiose epimerase activity"/>
    <property type="evidence" value="ECO:0007669"/>
    <property type="project" value="UniProtKB-UniRule"/>
</dbReference>
<organism evidence="5 6">
    <name type="scientific">Candidatus Cohnella colombiensis</name>
    <dbReference type="NCBI Taxonomy" id="3121368"/>
    <lineage>
        <taxon>Bacteria</taxon>
        <taxon>Bacillati</taxon>
        <taxon>Bacillota</taxon>
        <taxon>Bacilli</taxon>
        <taxon>Bacillales</taxon>
        <taxon>Paenibacillaceae</taxon>
        <taxon>Cohnella</taxon>
    </lineage>
</organism>
<dbReference type="PANTHER" id="PTHR15108">
    <property type="entry name" value="N-ACYLGLUCOSAMINE-2-EPIMERASE"/>
    <property type="match status" value="1"/>
</dbReference>
<comment type="catalytic activity">
    <reaction evidence="1 4">
        <text>D-cellobiose = beta-D-glucosyl-(1-&gt;4)-D-mannopyranose</text>
        <dbReference type="Rhea" id="RHEA:23384"/>
        <dbReference type="ChEBI" id="CHEBI:17057"/>
        <dbReference type="ChEBI" id="CHEBI:47931"/>
        <dbReference type="EC" id="5.1.3.11"/>
    </reaction>
</comment>
<evidence type="ECO:0000256" key="4">
    <source>
        <dbReference type="HAMAP-Rule" id="MF_00929"/>
    </source>
</evidence>
<keyword evidence="3 4" id="KW-0413">Isomerase</keyword>
<keyword evidence="6" id="KW-1185">Reference proteome</keyword>
<dbReference type="SUPFAM" id="SSF48208">
    <property type="entry name" value="Six-hairpin glycosidases"/>
    <property type="match status" value="1"/>
</dbReference>
<protein>
    <recommendedName>
        <fullName evidence="4">Cellobiose 2-epimerase</fullName>
        <shortName evidence="4">CE</shortName>
        <ecNumber evidence="4">5.1.3.11</ecNumber>
    </recommendedName>
</protein>
<dbReference type="InterPro" id="IPR028584">
    <property type="entry name" value="Cellobiose_2_epim"/>
</dbReference>
<evidence type="ECO:0000313" key="5">
    <source>
        <dbReference type="EMBL" id="WEK55480.1"/>
    </source>
</evidence>
<dbReference type="Gene3D" id="1.50.10.10">
    <property type="match status" value="1"/>
</dbReference>
<dbReference type="InterPro" id="IPR008928">
    <property type="entry name" value="6-hairpin_glycosidase_sf"/>
</dbReference>
<dbReference type="EC" id="5.1.3.11" evidence="4"/>
<dbReference type="Proteomes" id="UP001178662">
    <property type="component" value="Chromosome"/>
</dbReference>
<proteinExistence type="inferred from homology"/>
<comment type="similarity">
    <text evidence="4">Belongs to the cellobiose 2-epimerase family.</text>
</comment>
<dbReference type="InterPro" id="IPR010819">
    <property type="entry name" value="AGE/CE"/>
</dbReference>
<evidence type="ECO:0000313" key="6">
    <source>
        <dbReference type="Proteomes" id="UP001178662"/>
    </source>
</evidence>
<dbReference type="EMBL" id="CP119317">
    <property type="protein sequence ID" value="WEK55480.1"/>
    <property type="molecule type" value="Genomic_DNA"/>
</dbReference>
<sequence>MSSNLDTAQWRNELEQELKTTILDFWIRHTVDEKHGGFVGEIKSDMTVETDADKGLVLHARILWTFASAYRIYRDEAYLPMAKRAYEALDQMFRDRVNGGLYWMVDVNGAPTQSKKQVYGQAFAIYALSEYYRAIGSDEALQWAQELYRLIEKHAFDPVHGGYIEALSADWKETGDLSLSGKDMNERKSMNTHLHVLEAYTNLYRVWKPEGLRTKLADLIDIHLDKIVNPDDHHFLLFFDDEWQSKSAHVSYGHDIEGSWLLCEAADVLGDEARIARVRSEALAMAKVTLEEGMDADGGLFNESDGKGHLDDSKDWWPQAEAMIGFINAYELSGQPQYLQAAKDSWSFIRSFISDAEHGEWHWQVTREGVPVTTHPKVDPWKCPYHNSRACFEGLERLAHLK</sequence>
<dbReference type="InterPro" id="IPR012341">
    <property type="entry name" value="6hp_glycosidase-like_sf"/>
</dbReference>
<dbReference type="HAMAP" id="MF_00929">
    <property type="entry name" value="Cellobiose_2_epim"/>
    <property type="match status" value="1"/>
</dbReference>
<evidence type="ECO:0000256" key="2">
    <source>
        <dbReference type="ARBA" id="ARBA00008558"/>
    </source>
</evidence>
<evidence type="ECO:0000256" key="3">
    <source>
        <dbReference type="ARBA" id="ARBA00023235"/>
    </source>
</evidence>
<name>A0AA95JGY7_9BACL</name>
<evidence type="ECO:0000256" key="1">
    <source>
        <dbReference type="ARBA" id="ARBA00001470"/>
    </source>
</evidence>
<accession>A0AA95JGY7</accession>
<gene>
    <name evidence="5" type="ORF">P0Y55_05335</name>
</gene>
<dbReference type="Pfam" id="PF07221">
    <property type="entry name" value="GlcNAc_2-epim"/>
    <property type="match status" value="1"/>
</dbReference>
<reference evidence="5" key="1">
    <citation type="submission" date="2023-03" db="EMBL/GenBank/DDBJ databases">
        <title>Andean soil-derived lignocellulolytic bacterial consortium as a source of novel taxa and putative plastic-active enzymes.</title>
        <authorList>
            <person name="Diaz-Garcia L."/>
            <person name="Chuvochina M."/>
            <person name="Feuerriegel G."/>
            <person name="Bunk B."/>
            <person name="Sproer C."/>
            <person name="Streit W.R."/>
            <person name="Rodriguez L.M."/>
            <person name="Overmann J."/>
            <person name="Jimenez D.J."/>
        </authorList>
    </citation>
    <scope>NUCLEOTIDE SEQUENCE</scope>
    <source>
        <strain evidence="5">MAG 2441</strain>
    </source>
</reference>